<keyword evidence="4" id="KW-1185">Reference proteome</keyword>
<organism evidence="3 4">
    <name type="scientific">Epilithonimonas lactis</name>
    <dbReference type="NCBI Taxonomy" id="421072"/>
    <lineage>
        <taxon>Bacteria</taxon>
        <taxon>Pseudomonadati</taxon>
        <taxon>Bacteroidota</taxon>
        <taxon>Flavobacteriia</taxon>
        <taxon>Flavobacteriales</taxon>
        <taxon>Weeksellaceae</taxon>
        <taxon>Chryseobacterium group</taxon>
        <taxon>Epilithonimonas</taxon>
    </lineage>
</organism>
<evidence type="ECO:0000259" key="2">
    <source>
        <dbReference type="Pfam" id="PF10988"/>
    </source>
</evidence>
<proteinExistence type="predicted"/>
<reference evidence="3 4" key="1">
    <citation type="submission" date="2014-07" db="EMBL/GenBank/DDBJ databases">
        <title>Epilithonimonas lactis LMG 22401 Genome.</title>
        <authorList>
            <person name="Pipes S.E."/>
            <person name="Stropko S.J."/>
        </authorList>
    </citation>
    <scope>NUCLEOTIDE SEQUENCE [LARGE SCALE GENOMIC DNA]</scope>
    <source>
        <strain evidence="3 4">LMG 24401</strain>
    </source>
</reference>
<dbReference type="STRING" id="421072.SAMN04488097_1026"/>
<feature type="chain" id="PRO_5001786534" description="Putative auto-transporter adhesin head GIN domain-containing protein" evidence="1">
    <location>
        <begin position="20"/>
        <end position="221"/>
    </location>
</feature>
<gene>
    <name evidence="3" type="ORF">IO89_19460</name>
</gene>
<sequence length="221" mass="23560">MKNIILATSAFLISQFSFAQSKEITAFTNLKVFDKIPVQLVSSDIYKVEVSGTMADNVEFVNSGDELRVRMKPTKLLQGDDVKILLYYTDISDIQASQGAKIWSTDIVKSSKLGLTSNEGSNIDLNVNAKVIEGKVNTGATLKLSGNADSQSVVVNTGAKYDGQKLNTQITSITTNAGGKASVNATESVDATTRAGGIIDIYGKPASKKDKKIAGGKISYH</sequence>
<evidence type="ECO:0000313" key="4">
    <source>
        <dbReference type="Proteomes" id="UP000028623"/>
    </source>
</evidence>
<accession>A0A085B681</accession>
<dbReference type="InterPro" id="IPR021255">
    <property type="entry name" value="DUF2807"/>
</dbReference>
<feature type="domain" description="Putative auto-transporter adhesin head GIN" evidence="2">
    <location>
        <begin position="26"/>
        <end position="205"/>
    </location>
</feature>
<keyword evidence="1" id="KW-0732">Signal</keyword>
<evidence type="ECO:0000313" key="3">
    <source>
        <dbReference type="EMBL" id="KFC17976.1"/>
    </source>
</evidence>
<dbReference type="Gene3D" id="2.160.20.120">
    <property type="match status" value="1"/>
</dbReference>
<comment type="caution">
    <text evidence="3">The sequence shown here is derived from an EMBL/GenBank/DDBJ whole genome shotgun (WGS) entry which is preliminary data.</text>
</comment>
<dbReference type="Proteomes" id="UP000028623">
    <property type="component" value="Unassembled WGS sequence"/>
</dbReference>
<evidence type="ECO:0000256" key="1">
    <source>
        <dbReference type="SAM" id="SignalP"/>
    </source>
</evidence>
<protein>
    <recommendedName>
        <fullName evidence="2">Putative auto-transporter adhesin head GIN domain-containing protein</fullName>
    </recommendedName>
</protein>
<dbReference type="EMBL" id="JPLY01000009">
    <property type="protein sequence ID" value="KFC17976.1"/>
    <property type="molecule type" value="Genomic_DNA"/>
</dbReference>
<dbReference type="RefSeq" id="WP_034979608.1">
    <property type="nucleotide sequence ID" value="NZ_FOFI01000001.1"/>
</dbReference>
<dbReference type="OrthoDB" id="704821at2"/>
<dbReference type="eggNOG" id="ENOG5031S92">
    <property type="taxonomic scope" value="Bacteria"/>
</dbReference>
<dbReference type="Pfam" id="PF10988">
    <property type="entry name" value="DUF2807"/>
    <property type="match status" value="1"/>
</dbReference>
<dbReference type="AlphaFoldDB" id="A0A085B681"/>
<feature type="signal peptide" evidence="1">
    <location>
        <begin position="1"/>
        <end position="19"/>
    </location>
</feature>
<name>A0A085B681_9FLAO</name>